<name>A0A1F7Z458_9BACT</name>
<evidence type="ECO:0000313" key="1">
    <source>
        <dbReference type="EMBL" id="OGM33565.1"/>
    </source>
</evidence>
<dbReference type="Proteomes" id="UP000177169">
    <property type="component" value="Unassembled WGS sequence"/>
</dbReference>
<proteinExistence type="predicted"/>
<comment type="caution">
    <text evidence="1">The sequence shown here is derived from an EMBL/GenBank/DDBJ whole genome shotgun (WGS) entry which is preliminary data.</text>
</comment>
<sequence length="113" mass="12494">MKKQKAPRLVTVAIFTTVTLIFWVFFSLYNILTSKPVIHVDSKLLEPLDPNLDRNALGQLGSRVFFEEEDVDFTTIPSIILVTPTPTDILPETEQVLTPTPAPTGETTPLEGG</sequence>
<reference evidence="1 2" key="1">
    <citation type="journal article" date="2016" name="Nat. Commun.">
        <title>Thousands of microbial genomes shed light on interconnected biogeochemical processes in an aquifer system.</title>
        <authorList>
            <person name="Anantharaman K."/>
            <person name="Brown C.T."/>
            <person name="Hug L.A."/>
            <person name="Sharon I."/>
            <person name="Castelle C.J."/>
            <person name="Probst A.J."/>
            <person name="Thomas B.C."/>
            <person name="Singh A."/>
            <person name="Wilkins M.J."/>
            <person name="Karaoz U."/>
            <person name="Brodie E.L."/>
            <person name="Williams K.H."/>
            <person name="Hubbard S.S."/>
            <person name="Banfield J.F."/>
        </authorList>
    </citation>
    <scope>NUCLEOTIDE SEQUENCE [LARGE SCALE GENOMIC DNA]</scope>
</reference>
<evidence type="ECO:0000313" key="2">
    <source>
        <dbReference type="Proteomes" id="UP000177169"/>
    </source>
</evidence>
<dbReference type="AlphaFoldDB" id="A0A1F7Z458"/>
<dbReference type="STRING" id="1802505.A3D01_01260"/>
<accession>A0A1F7Z458</accession>
<dbReference type="EMBL" id="MGGR01000016">
    <property type="protein sequence ID" value="OGM33565.1"/>
    <property type="molecule type" value="Genomic_DNA"/>
</dbReference>
<gene>
    <name evidence="1" type="ORF">A3D01_01260</name>
</gene>
<organism evidence="1 2">
    <name type="scientific">Candidatus Woesebacteria bacterium RIFCSPHIGHO2_02_FULL_39_13</name>
    <dbReference type="NCBI Taxonomy" id="1802505"/>
    <lineage>
        <taxon>Bacteria</taxon>
        <taxon>Candidatus Woeseibacteriota</taxon>
    </lineage>
</organism>
<protein>
    <submittedName>
        <fullName evidence="1">Uncharacterized protein</fullName>
    </submittedName>
</protein>